<gene>
    <name evidence="1" type="ORF">D7D94_09635</name>
</gene>
<dbReference type="EMBL" id="CP032550">
    <property type="protein sequence ID" value="QGU27894.1"/>
    <property type="molecule type" value="Genomic_DNA"/>
</dbReference>
<keyword evidence="2" id="KW-1185">Reference proteome</keyword>
<proteinExistence type="predicted"/>
<reference evidence="1 2" key="1">
    <citation type="submission" date="2018-09" db="EMBL/GenBank/DDBJ databases">
        <title>Whole genome sequencing of Microbacterium oryzae strain MB-10T.</title>
        <authorList>
            <person name="Das S.K."/>
        </authorList>
    </citation>
    <scope>NUCLEOTIDE SEQUENCE [LARGE SCALE GENOMIC DNA]</scope>
    <source>
        <strain evidence="1 2">MB-10</strain>
    </source>
</reference>
<protein>
    <submittedName>
        <fullName evidence="1">Uncharacterized protein</fullName>
    </submittedName>
</protein>
<dbReference type="AlphaFoldDB" id="A0A6I6E192"/>
<accession>A0A6I6E192</accession>
<name>A0A6I6E192_9MICO</name>
<organism evidence="1 2">
    <name type="scientific">Microbacterium oryzae</name>
    <dbReference type="NCBI Taxonomy" id="743009"/>
    <lineage>
        <taxon>Bacteria</taxon>
        <taxon>Bacillati</taxon>
        <taxon>Actinomycetota</taxon>
        <taxon>Actinomycetes</taxon>
        <taxon>Micrococcales</taxon>
        <taxon>Microbacteriaceae</taxon>
        <taxon>Microbacterium</taxon>
    </lineage>
</organism>
<evidence type="ECO:0000313" key="1">
    <source>
        <dbReference type="EMBL" id="QGU27894.1"/>
    </source>
</evidence>
<dbReference type="KEGG" id="moj:D7D94_09635"/>
<dbReference type="OrthoDB" id="5002104at2"/>
<dbReference type="Proteomes" id="UP000422989">
    <property type="component" value="Chromosome"/>
</dbReference>
<dbReference type="RefSeq" id="WP_156242402.1">
    <property type="nucleotide sequence ID" value="NZ_BAAAZL010000004.1"/>
</dbReference>
<evidence type="ECO:0000313" key="2">
    <source>
        <dbReference type="Proteomes" id="UP000422989"/>
    </source>
</evidence>
<sequence length="192" mass="21299">MTRLLADADPARWVPVTGRGFRGGRHRKAAIRMLLSGAGMSQGTPGSSFVSWVANRAATAMMRRSDGRLLAWVWKDDPDRLAALGQVQELTPQLRTARAMMPMQYDDTEDFRSPYLGTGEKLVMDMPQSESALLTATYTWDTGTQLVTLQAASSDRERFRTMLPAIEDLARTLRLSDDLEVGESNILRLPPA</sequence>